<sequence length="78" mass="8089">MSGLVRLPLGKATSRCCETRRLGVVVVAATLGEMGMLAPPLIISTVVGIEAPSIGNKVQLLLWGGGVQHGLIVSHQMV</sequence>
<keyword evidence="2" id="KW-1185">Reference proteome</keyword>
<gene>
    <name evidence="1" type="ORF">LTRI10_LOCUS35964</name>
</gene>
<dbReference type="AlphaFoldDB" id="A0AAV2FB82"/>
<proteinExistence type="predicted"/>
<dbReference type="Proteomes" id="UP001497516">
    <property type="component" value="Chromosome 6"/>
</dbReference>
<accession>A0AAV2FB82</accession>
<protein>
    <submittedName>
        <fullName evidence="1">Uncharacterized protein</fullName>
    </submittedName>
</protein>
<name>A0AAV2FB82_9ROSI</name>
<organism evidence="1 2">
    <name type="scientific">Linum trigynum</name>
    <dbReference type="NCBI Taxonomy" id="586398"/>
    <lineage>
        <taxon>Eukaryota</taxon>
        <taxon>Viridiplantae</taxon>
        <taxon>Streptophyta</taxon>
        <taxon>Embryophyta</taxon>
        <taxon>Tracheophyta</taxon>
        <taxon>Spermatophyta</taxon>
        <taxon>Magnoliopsida</taxon>
        <taxon>eudicotyledons</taxon>
        <taxon>Gunneridae</taxon>
        <taxon>Pentapetalae</taxon>
        <taxon>rosids</taxon>
        <taxon>fabids</taxon>
        <taxon>Malpighiales</taxon>
        <taxon>Linaceae</taxon>
        <taxon>Linum</taxon>
    </lineage>
</organism>
<reference evidence="1 2" key="1">
    <citation type="submission" date="2024-04" db="EMBL/GenBank/DDBJ databases">
        <authorList>
            <person name="Fracassetti M."/>
        </authorList>
    </citation>
    <scope>NUCLEOTIDE SEQUENCE [LARGE SCALE GENOMIC DNA]</scope>
</reference>
<evidence type="ECO:0000313" key="2">
    <source>
        <dbReference type="Proteomes" id="UP001497516"/>
    </source>
</evidence>
<evidence type="ECO:0000313" key="1">
    <source>
        <dbReference type="EMBL" id="CAL1395536.1"/>
    </source>
</evidence>
<dbReference type="EMBL" id="OZ034819">
    <property type="protein sequence ID" value="CAL1395536.1"/>
    <property type="molecule type" value="Genomic_DNA"/>
</dbReference>